<feature type="transmembrane region" description="Helical" evidence="1">
    <location>
        <begin position="69"/>
        <end position="89"/>
    </location>
</feature>
<sequence>MQGRWKASATTAVISVLAIIFPPLNYLASGVISLTTLRMGPKEGVSVILSTLVVFALLASFLVGQLWVAGLVLLTSWLPVFLATLTLGYSRSLAMALLTASGIGMVVVLLLHLLIPDVTSWWQGMIEPFMANLSLQPSWQLNAAETQALTARLATMMTGLVAAGVCLNACLGLIIGRLWQSRLFNPGAFGQEFKQLTLGKPAAVITAVLMVMAITPLKSSLALLVDILPSMLVVFGLQGLAIVHAVVSIKQKNKFWLVAIYVLLVIMLPQMIMVLAALGVIDQWFNLRARSEKSGTNI</sequence>
<protein>
    <submittedName>
        <fullName evidence="2">DUF2232 domain-containing protein</fullName>
    </submittedName>
</protein>
<comment type="caution">
    <text evidence="2">The sequence shown here is derived from an EMBL/GenBank/DDBJ whole genome shotgun (WGS) entry which is preliminary data.</text>
</comment>
<accession>A0A7C1VYI3</accession>
<feature type="transmembrane region" description="Helical" evidence="1">
    <location>
        <begin position="12"/>
        <end position="32"/>
    </location>
</feature>
<dbReference type="AlphaFoldDB" id="A0A7C1VYI3"/>
<reference evidence="2" key="1">
    <citation type="journal article" date="2020" name="mSystems">
        <title>Genome- and Community-Level Interaction Insights into Carbon Utilization and Element Cycling Functions of Hydrothermarchaeota in Hydrothermal Sediment.</title>
        <authorList>
            <person name="Zhou Z."/>
            <person name="Liu Y."/>
            <person name="Xu W."/>
            <person name="Pan J."/>
            <person name="Luo Z.H."/>
            <person name="Li M."/>
        </authorList>
    </citation>
    <scope>NUCLEOTIDE SEQUENCE [LARGE SCALE GENOMIC DNA]</scope>
    <source>
        <strain evidence="2">HyVt-380</strain>
    </source>
</reference>
<dbReference type="EMBL" id="DRHY01000050">
    <property type="protein sequence ID" value="HEC73184.1"/>
    <property type="molecule type" value="Genomic_DNA"/>
</dbReference>
<feature type="transmembrane region" description="Helical" evidence="1">
    <location>
        <begin position="153"/>
        <end position="175"/>
    </location>
</feature>
<gene>
    <name evidence="2" type="ORF">ENI26_02300</name>
</gene>
<proteinExistence type="predicted"/>
<keyword evidence="1" id="KW-0472">Membrane</keyword>
<evidence type="ECO:0000256" key="1">
    <source>
        <dbReference type="SAM" id="Phobius"/>
    </source>
</evidence>
<feature type="transmembrane region" description="Helical" evidence="1">
    <location>
        <begin position="221"/>
        <end position="243"/>
    </location>
</feature>
<organism evidence="2">
    <name type="scientific">Methylophaga aminisulfidivorans</name>
    <dbReference type="NCBI Taxonomy" id="230105"/>
    <lineage>
        <taxon>Bacteria</taxon>
        <taxon>Pseudomonadati</taxon>
        <taxon>Pseudomonadota</taxon>
        <taxon>Gammaproteobacteria</taxon>
        <taxon>Thiotrichales</taxon>
        <taxon>Piscirickettsiaceae</taxon>
        <taxon>Methylophaga</taxon>
    </lineage>
</organism>
<feature type="transmembrane region" description="Helical" evidence="1">
    <location>
        <begin position="44"/>
        <end position="63"/>
    </location>
</feature>
<feature type="transmembrane region" description="Helical" evidence="1">
    <location>
        <begin position="196"/>
        <end position="215"/>
    </location>
</feature>
<evidence type="ECO:0000313" key="2">
    <source>
        <dbReference type="EMBL" id="HEC73184.1"/>
    </source>
</evidence>
<dbReference type="Proteomes" id="UP000886384">
    <property type="component" value="Unassembled WGS sequence"/>
</dbReference>
<keyword evidence="1" id="KW-1133">Transmembrane helix</keyword>
<name>A0A7C1VYI3_9GAMM</name>
<feature type="transmembrane region" description="Helical" evidence="1">
    <location>
        <begin position="255"/>
        <end position="281"/>
    </location>
</feature>
<keyword evidence="1" id="KW-0812">Transmembrane</keyword>
<feature type="transmembrane region" description="Helical" evidence="1">
    <location>
        <begin position="96"/>
        <end position="115"/>
    </location>
</feature>